<dbReference type="AlphaFoldDB" id="A0A699VWJ1"/>
<feature type="non-terminal residue" evidence="1">
    <location>
        <position position="1"/>
    </location>
</feature>
<dbReference type="EMBL" id="BKCJ011524733">
    <property type="protein sequence ID" value="GFD39922.1"/>
    <property type="molecule type" value="Genomic_DNA"/>
</dbReference>
<organism evidence="1">
    <name type="scientific">Tanacetum cinerariifolium</name>
    <name type="common">Dalmatian daisy</name>
    <name type="synonym">Chrysanthemum cinerariifolium</name>
    <dbReference type="NCBI Taxonomy" id="118510"/>
    <lineage>
        <taxon>Eukaryota</taxon>
        <taxon>Viridiplantae</taxon>
        <taxon>Streptophyta</taxon>
        <taxon>Embryophyta</taxon>
        <taxon>Tracheophyta</taxon>
        <taxon>Spermatophyta</taxon>
        <taxon>Magnoliopsida</taxon>
        <taxon>eudicotyledons</taxon>
        <taxon>Gunneridae</taxon>
        <taxon>Pentapetalae</taxon>
        <taxon>asterids</taxon>
        <taxon>campanulids</taxon>
        <taxon>Asterales</taxon>
        <taxon>Asteraceae</taxon>
        <taxon>Asteroideae</taxon>
        <taxon>Anthemideae</taxon>
        <taxon>Anthemidinae</taxon>
        <taxon>Tanacetum</taxon>
    </lineage>
</organism>
<gene>
    <name evidence="1" type="ORF">Tci_911891</name>
</gene>
<proteinExistence type="predicted"/>
<comment type="caution">
    <text evidence="1">The sequence shown here is derived from an EMBL/GenBank/DDBJ whole genome shotgun (WGS) entry which is preliminary data.</text>
</comment>
<reference evidence="1" key="1">
    <citation type="journal article" date="2019" name="Sci. Rep.">
        <title>Draft genome of Tanacetum cinerariifolium, the natural source of mosquito coil.</title>
        <authorList>
            <person name="Yamashiro T."/>
            <person name="Shiraishi A."/>
            <person name="Satake H."/>
            <person name="Nakayama K."/>
        </authorList>
    </citation>
    <scope>NUCLEOTIDE SEQUENCE</scope>
</reference>
<accession>A0A699VWJ1</accession>
<sequence>ARAPRSQYDFVDTVEAGQGLIRSPGHDTLTIARAADRAEDASYVRALQASEQTHMSRMEWQRQSAEDLAATQMMSIHTLEARARADTVEDADSGC</sequence>
<protein>
    <submittedName>
        <fullName evidence="1">Uncharacterized protein</fullName>
    </submittedName>
</protein>
<name>A0A699VWJ1_TANCI</name>
<evidence type="ECO:0000313" key="1">
    <source>
        <dbReference type="EMBL" id="GFD39922.1"/>
    </source>
</evidence>